<comment type="caution">
    <text evidence="1">The sequence shown here is derived from an EMBL/GenBank/DDBJ whole genome shotgun (WGS) entry which is preliminary data.</text>
</comment>
<reference evidence="1" key="1">
    <citation type="journal article" date="2021" name="IMA Fungus">
        <title>Genomic characterization of three marine fungi, including Emericellopsis atlantica sp. nov. with signatures of a generalist lifestyle and marine biomass degradation.</title>
        <authorList>
            <person name="Hagestad O.C."/>
            <person name="Hou L."/>
            <person name="Andersen J.H."/>
            <person name="Hansen E.H."/>
            <person name="Altermark B."/>
            <person name="Li C."/>
            <person name="Kuhnert E."/>
            <person name="Cox R.J."/>
            <person name="Crous P.W."/>
            <person name="Spatafora J.W."/>
            <person name="Lail K."/>
            <person name="Amirebrahimi M."/>
            <person name="Lipzen A."/>
            <person name="Pangilinan J."/>
            <person name="Andreopoulos W."/>
            <person name="Hayes R.D."/>
            <person name="Ng V."/>
            <person name="Grigoriev I.V."/>
            <person name="Jackson S.A."/>
            <person name="Sutton T.D.S."/>
            <person name="Dobson A.D.W."/>
            <person name="Rama T."/>
        </authorList>
    </citation>
    <scope>NUCLEOTIDE SEQUENCE</scope>
    <source>
        <strain evidence="1">TRa018bII</strain>
    </source>
</reference>
<protein>
    <submittedName>
        <fullName evidence="1">Uncharacterized protein</fullName>
    </submittedName>
</protein>
<proteinExistence type="predicted"/>
<dbReference type="EMBL" id="MU251525">
    <property type="protein sequence ID" value="KAG9232883.1"/>
    <property type="molecule type" value="Genomic_DNA"/>
</dbReference>
<evidence type="ECO:0000313" key="2">
    <source>
        <dbReference type="Proteomes" id="UP000824998"/>
    </source>
</evidence>
<evidence type="ECO:0000313" key="1">
    <source>
        <dbReference type="EMBL" id="KAG9232883.1"/>
    </source>
</evidence>
<dbReference type="Proteomes" id="UP000824998">
    <property type="component" value="Unassembled WGS sequence"/>
</dbReference>
<dbReference type="OrthoDB" id="4509278at2759"/>
<sequence>MKFSYLLFPALCSAIPAPQTPDSEPFVGYLPLTFTFHGGPATYTLDLIANGQSFNTNNAMGVSSIDTSTFDAYSKCNFYTTGRKQIVGSRLGSTVQIGPPQPIESVECQPTPNPPGTCLPVYASCEWCGGGFGGCYLLSCCSGYCAATKCRPTS</sequence>
<gene>
    <name evidence="1" type="ORF">BJ875DRAFT_465609</name>
</gene>
<name>A0A9P7YFC7_9HELO</name>
<accession>A0A9P7YFC7</accession>
<dbReference type="AlphaFoldDB" id="A0A9P7YFC7"/>
<keyword evidence="2" id="KW-1185">Reference proteome</keyword>
<organism evidence="1 2">
    <name type="scientific">Amylocarpus encephaloides</name>
    <dbReference type="NCBI Taxonomy" id="45428"/>
    <lineage>
        <taxon>Eukaryota</taxon>
        <taxon>Fungi</taxon>
        <taxon>Dikarya</taxon>
        <taxon>Ascomycota</taxon>
        <taxon>Pezizomycotina</taxon>
        <taxon>Leotiomycetes</taxon>
        <taxon>Helotiales</taxon>
        <taxon>Helotiales incertae sedis</taxon>
        <taxon>Amylocarpus</taxon>
    </lineage>
</organism>